<dbReference type="EMBL" id="CP011412">
    <property type="protein sequence ID" value="AKH20135.1"/>
    <property type="molecule type" value="Genomic_DNA"/>
</dbReference>
<name>A0A0F7JZ24_9GAMM</name>
<dbReference type="InterPro" id="IPR021074">
    <property type="entry name" value="Formate_DH_dsu"/>
</dbReference>
<reference evidence="1 2" key="1">
    <citation type="journal article" date="2015" name="Genome Announc.">
        <title>Complete Genome Sequence of Sedimenticola thiotaurini Strain SIP-G1, a Polyphosphate- and Polyhydroxyalkanoate-Accumulating Sulfur-Oxidizing Gammaproteobacterium Isolated from Salt Marsh Sediments.</title>
        <authorList>
            <person name="Flood B.E."/>
            <person name="Jones D.S."/>
            <person name="Bailey J.V."/>
        </authorList>
    </citation>
    <scope>NUCLEOTIDE SEQUENCE [LARGE SCALE GENOMIC DNA]</scope>
    <source>
        <strain evidence="1 2">SIP-G1</strain>
    </source>
</reference>
<gene>
    <name evidence="1" type="ORF">AAY24_06930</name>
</gene>
<evidence type="ECO:0000313" key="2">
    <source>
        <dbReference type="Proteomes" id="UP000034410"/>
    </source>
</evidence>
<dbReference type="RefSeq" id="WP_046859071.1">
    <property type="nucleotide sequence ID" value="NZ_CP011412.1"/>
</dbReference>
<dbReference type="AlphaFoldDB" id="A0A0F7JZ24"/>
<evidence type="ECO:0000313" key="1">
    <source>
        <dbReference type="EMBL" id="AKH20135.1"/>
    </source>
</evidence>
<dbReference type="PATRIC" id="fig|1543721.4.peg.1438"/>
<dbReference type="OrthoDB" id="8527650at2"/>
<protein>
    <submittedName>
        <fullName evidence="1">Formate dehydrogenase</fullName>
    </submittedName>
</protein>
<organism evidence="1 2">
    <name type="scientific">Sedimenticola thiotaurini</name>
    <dbReference type="NCBI Taxonomy" id="1543721"/>
    <lineage>
        <taxon>Bacteria</taxon>
        <taxon>Pseudomonadati</taxon>
        <taxon>Pseudomonadota</taxon>
        <taxon>Gammaproteobacteria</taxon>
        <taxon>Chromatiales</taxon>
        <taxon>Sedimenticolaceae</taxon>
        <taxon>Sedimenticola</taxon>
    </lineage>
</organism>
<dbReference type="Pfam" id="PF11390">
    <property type="entry name" value="FdsD"/>
    <property type="match status" value="1"/>
</dbReference>
<dbReference type="Proteomes" id="UP000034410">
    <property type="component" value="Chromosome"/>
</dbReference>
<dbReference type="KEGG" id="seds:AAY24_06930"/>
<sequence length="76" mass="8686">MNIDRLIKMANQIGTFFESIPDREQALQEIAGHLKKFWDPRMREKLIAHLESSSDSGLTPIVLDSLRAHKSNLVRA</sequence>
<accession>A0A0F7JZ24</accession>
<keyword evidence="2" id="KW-1185">Reference proteome</keyword>
<proteinExistence type="predicted"/>